<evidence type="ECO:0000256" key="3">
    <source>
        <dbReference type="ARBA" id="ARBA00023274"/>
    </source>
</evidence>
<reference evidence="8" key="1">
    <citation type="submission" date="2022-08" db="UniProtKB">
        <authorList>
            <consortium name="EnsemblMetazoa"/>
        </authorList>
    </citation>
    <scope>IDENTIFICATION</scope>
    <source>
        <strain evidence="8">Israel</strain>
    </source>
</reference>
<keyword evidence="9" id="KW-1185">Reference proteome</keyword>
<dbReference type="VEuPathDB" id="VectorBase:PPAI008112"/>
<dbReference type="EnsemblMetazoa" id="PPAI008112-RA">
    <property type="protein sequence ID" value="PPAI008112-PA"/>
    <property type="gene ID" value="PPAI008112"/>
</dbReference>
<sequence length="139" mass="16043">MASSSHLNWLIVRNCNSYLLKKRNIPKPFSTERNNLTNLSSYRYSGLVHHKTLAVLPADKKGFTVVYKKKKVENQPSKSLVKVTMKSGPRRSLYKLKKMLKAQKYRKDLTKAALRRASAVLRSQRPRNTKKAKKAKKTE</sequence>
<protein>
    <recommendedName>
        <fullName evidence="4">Large ribosomal subunit protein eL28</fullName>
    </recommendedName>
    <alternativeName>
        <fullName evidence="5">60S ribosomal protein L28</fullName>
    </alternativeName>
</protein>
<dbReference type="AlphaFoldDB" id="A0A1B0DIX5"/>
<keyword evidence="2" id="KW-0689">Ribosomal protein</keyword>
<keyword evidence="3" id="KW-0687">Ribonucleoprotein</keyword>
<dbReference type="PANTHER" id="PTHR10544">
    <property type="entry name" value="60S RIBOSOMAL PROTEIN L28"/>
    <property type="match status" value="1"/>
</dbReference>
<dbReference type="InterPro" id="IPR029004">
    <property type="entry name" value="Ribosomal_eL28/Mak16"/>
</dbReference>
<evidence type="ECO:0000256" key="5">
    <source>
        <dbReference type="ARBA" id="ARBA00035330"/>
    </source>
</evidence>
<evidence type="ECO:0000256" key="6">
    <source>
        <dbReference type="SAM" id="MobiDB-lite"/>
    </source>
</evidence>
<dbReference type="Gene3D" id="3.30.390.110">
    <property type="match status" value="1"/>
</dbReference>
<evidence type="ECO:0000256" key="4">
    <source>
        <dbReference type="ARBA" id="ARBA00035223"/>
    </source>
</evidence>
<dbReference type="Pfam" id="PF01778">
    <property type="entry name" value="Ribosomal_L28e"/>
    <property type="match status" value="1"/>
</dbReference>
<organism evidence="8 9">
    <name type="scientific">Phlebotomus papatasi</name>
    <name type="common">Sandfly</name>
    <dbReference type="NCBI Taxonomy" id="29031"/>
    <lineage>
        <taxon>Eukaryota</taxon>
        <taxon>Metazoa</taxon>
        <taxon>Ecdysozoa</taxon>
        <taxon>Arthropoda</taxon>
        <taxon>Hexapoda</taxon>
        <taxon>Insecta</taxon>
        <taxon>Pterygota</taxon>
        <taxon>Neoptera</taxon>
        <taxon>Endopterygota</taxon>
        <taxon>Diptera</taxon>
        <taxon>Nematocera</taxon>
        <taxon>Psychodoidea</taxon>
        <taxon>Psychodidae</taxon>
        <taxon>Phlebotomus</taxon>
        <taxon>Phlebotomus</taxon>
    </lineage>
</organism>
<dbReference type="GO" id="GO:1990904">
    <property type="term" value="C:ribonucleoprotein complex"/>
    <property type="evidence" value="ECO:0007669"/>
    <property type="project" value="UniProtKB-KW"/>
</dbReference>
<dbReference type="GO" id="GO:0005840">
    <property type="term" value="C:ribosome"/>
    <property type="evidence" value="ECO:0007669"/>
    <property type="project" value="UniProtKB-KW"/>
</dbReference>
<feature type="domain" description="Ribosomal eL28/Mak16" evidence="7">
    <location>
        <begin position="7"/>
        <end position="123"/>
    </location>
</feature>
<dbReference type="Proteomes" id="UP000092462">
    <property type="component" value="Unassembled WGS sequence"/>
</dbReference>
<accession>A0A1B0DIX5</accession>
<comment type="similarity">
    <text evidence="1">Belongs to the eukaryotic ribosomal protein eL28 family.</text>
</comment>
<dbReference type="VEuPathDB" id="VectorBase:PPAPM1_008117"/>
<evidence type="ECO:0000256" key="1">
    <source>
        <dbReference type="ARBA" id="ARBA00007926"/>
    </source>
</evidence>
<feature type="compositionally biased region" description="Basic residues" evidence="6">
    <location>
        <begin position="124"/>
        <end position="139"/>
    </location>
</feature>
<feature type="region of interest" description="Disordered" evidence="6">
    <location>
        <begin position="118"/>
        <end position="139"/>
    </location>
</feature>
<dbReference type="GO" id="GO:0003735">
    <property type="term" value="F:structural constituent of ribosome"/>
    <property type="evidence" value="ECO:0007669"/>
    <property type="project" value="InterPro"/>
</dbReference>
<name>A0A1B0DIX5_PHLPP</name>
<evidence type="ECO:0000313" key="8">
    <source>
        <dbReference type="EnsemblMetazoa" id="PPAI008112-PA"/>
    </source>
</evidence>
<evidence type="ECO:0000256" key="2">
    <source>
        <dbReference type="ARBA" id="ARBA00022980"/>
    </source>
</evidence>
<dbReference type="InterPro" id="IPR002672">
    <property type="entry name" value="Ribosomal_eL28"/>
</dbReference>
<proteinExistence type="inferred from homology"/>
<dbReference type="EMBL" id="AJVK01063264">
    <property type="status" value="NOT_ANNOTATED_CDS"/>
    <property type="molecule type" value="Genomic_DNA"/>
</dbReference>
<evidence type="ECO:0000313" key="9">
    <source>
        <dbReference type="Proteomes" id="UP000092462"/>
    </source>
</evidence>
<evidence type="ECO:0000259" key="7">
    <source>
        <dbReference type="Pfam" id="PF01778"/>
    </source>
</evidence>
<dbReference type="GO" id="GO:0006412">
    <property type="term" value="P:translation"/>
    <property type="evidence" value="ECO:0007669"/>
    <property type="project" value="InterPro"/>
</dbReference>
<dbReference type="FunFam" id="3.30.390.110:FF:000002">
    <property type="entry name" value="60S ribosomal protein L28"/>
    <property type="match status" value="1"/>
</dbReference>